<dbReference type="EMBL" id="NMUH01001571">
    <property type="protein sequence ID" value="MQL93507.1"/>
    <property type="molecule type" value="Genomic_DNA"/>
</dbReference>
<keyword evidence="3" id="KW-1185">Reference proteome</keyword>
<accession>A0A843VGA8</accession>
<organism evidence="2 3">
    <name type="scientific">Colocasia esculenta</name>
    <name type="common">Wild taro</name>
    <name type="synonym">Arum esculentum</name>
    <dbReference type="NCBI Taxonomy" id="4460"/>
    <lineage>
        <taxon>Eukaryota</taxon>
        <taxon>Viridiplantae</taxon>
        <taxon>Streptophyta</taxon>
        <taxon>Embryophyta</taxon>
        <taxon>Tracheophyta</taxon>
        <taxon>Spermatophyta</taxon>
        <taxon>Magnoliopsida</taxon>
        <taxon>Liliopsida</taxon>
        <taxon>Araceae</taxon>
        <taxon>Aroideae</taxon>
        <taxon>Colocasieae</taxon>
        <taxon>Colocasia</taxon>
    </lineage>
</organism>
<feature type="region of interest" description="Disordered" evidence="1">
    <location>
        <begin position="33"/>
        <end position="63"/>
    </location>
</feature>
<dbReference type="AlphaFoldDB" id="A0A843VGA8"/>
<dbReference type="Proteomes" id="UP000652761">
    <property type="component" value="Unassembled WGS sequence"/>
</dbReference>
<proteinExistence type="predicted"/>
<evidence type="ECO:0000313" key="2">
    <source>
        <dbReference type="EMBL" id="MQL93507.1"/>
    </source>
</evidence>
<sequence>MASEPLGEVRRGTIVRRDYGGYCGVLCVLPRSDDTWGSGPGLRIRRETSQQRQGARRAEETGR</sequence>
<reference evidence="2" key="1">
    <citation type="submission" date="2017-07" db="EMBL/GenBank/DDBJ databases">
        <title>Taro Niue Genome Assembly and Annotation.</title>
        <authorList>
            <person name="Atibalentja N."/>
            <person name="Keating K."/>
            <person name="Fields C.J."/>
        </authorList>
    </citation>
    <scope>NUCLEOTIDE SEQUENCE</scope>
    <source>
        <strain evidence="2">Niue_2</strain>
        <tissue evidence="2">Leaf</tissue>
    </source>
</reference>
<evidence type="ECO:0000313" key="3">
    <source>
        <dbReference type="Proteomes" id="UP000652761"/>
    </source>
</evidence>
<gene>
    <name evidence="2" type="ORF">Taro_026152</name>
</gene>
<evidence type="ECO:0000256" key="1">
    <source>
        <dbReference type="SAM" id="MobiDB-lite"/>
    </source>
</evidence>
<name>A0A843VGA8_COLES</name>
<protein>
    <submittedName>
        <fullName evidence="2">Uncharacterized protein</fullName>
    </submittedName>
</protein>
<comment type="caution">
    <text evidence="2">The sequence shown here is derived from an EMBL/GenBank/DDBJ whole genome shotgun (WGS) entry which is preliminary data.</text>
</comment>